<sequence>MDAMSTDFSSAARTPQDQEFTYYAVGMVAGAVPGIIVGFIVAAFAGHAAMWLSVFGGLGIIVGLVLAALIFRRRRASAREREESGALAPDASQQPGADSTATPPTHRS</sequence>
<proteinExistence type="predicted"/>
<name>A0AAX2SF32_KOCRH</name>
<feature type="transmembrane region" description="Helical" evidence="2">
    <location>
        <begin position="20"/>
        <end position="44"/>
    </location>
</feature>
<dbReference type="Proteomes" id="UP000298017">
    <property type="component" value="Unassembled WGS sequence"/>
</dbReference>
<evidence type="ECO:0000313" key="4">
    <source>
        <dbReference type="Proteomes" id="UP000298017"/>
    </source>
</evidence>
<dbReference type="AlphaFoldDB" id="A0AAX2SF32"/>
<keyword evidence="2" id="KW-0812">Transmembrane</keyword>
<dbReference type="InterPro" id="IPR036259">
    <property type="entry name" value="MFS_trans_sf"/>
</dbReference>
<feature type="region of interest" description="Disordered" evidence="1">
    <location>
        <begin position="79"/>
        <end position="108"/>
    </location>
</feature>
<evidence type="ECO:0000256" key="1">
    <source>
        <dbReference type="SAM" id="MobiDB-lite"/>
    </source>
</evidence>
<comment type="caution">
    <text evidence="3">The sequence shown here is derived from an EMBL/GenBank/DDBJ whole genome shotgun (WGS) entry which is preliminary data.</text>
</comment>
<evidence type="ECO:0000313" key="3">
    <source>
        <dbReference type="EMBL" id="TFI02337.1"/>
    </source>
</evidence>
<dbReference type="EMBL" id="SPNK01000003">
    <property type="protein sequence ID" value="TFI02337.1"/>
    <property type="molecule type" value="Genomic_DNA"/>
</dbReference>
<protein>
    <recommendedName>
        <fullName evidence="5">Major facilitator superfamily (MFS) profile domain-containing protein</fullName>
    </recommendedName>
</protein>
<keyword evidence="2" id="KW-0472">Membrane</keyword>
<organism evidence="3 4">
    <name type="scientific">Kocuria rhizophila</name>
    <dbReference type="NCBI Taxonomy" id="72000"/>
    <lineage>
        <taxon>Bacteria</taxon>
        <taxon>Bacillati</taxon>
        <taxon>Actinomycetota</taxon>
        <taxon>Actinomycetes</taxon>
        <taxon>Micrococcales</taxon>
        <taxon>Micrococcaceae</taxon>
        <taxon>Kocuria</taxon>
    </lineage>
</organism>
<evidence type="ECO:0008006" key="5">
    <source>
        <dbReference type="Google" id="ProtNLM"/>
    </source>
</evidence>
<reference evidence="3 4" key="1">
    <citation type="submission" date="2019-03" db="EMBL/GenBank/DDBJ databases">
        <title>Genome Sequencing and Assembly of Various Microbes Isolated from Alder Root Nodule.</title>
        <authorList>
            <person name="Swanson E."/>
            <person name="Sevigny J.L."/>
            <person name="Pesce C."/>
            <person name="Davis I."/>
            <person name="Kleiner V."/>
            <person name="Tisa L."/>
        </authorList>
    </citation>
    <scope>NUCLEOTIDE SEQUENCE [LARGE SCALE GENOMIC DNA]</scope>
    <source>
        <strain evidence="3 4">4R-31</strain>
    </source>
</reference>
<evidence type="ECO:0000256" key="2">
    <source>
        <dbReference type="SAM" id="Phobius"/>
    </source>
</evidence>
<feature type="compositionally biased region" description="Polar residues" evidence="1">
    <location>
        <begin position="91"/>
        <end position="108"/>
    </location>
</feature>
<feature type="transmembrane region" description="Helical" evidence="2">
    <location>
        <begin position="50"/>
        <end position="71"/>
    </location>
</feature>
<gene>
    <name evidence="3" type="ORF">E4P33_04685</name>
</gene>
<keyword evidence="2" id="KW-1133">Transmembrane helix</keyword>
<dbReference type="SUPFAM" id="SSF103473">
    <property type="entry name" value="MFS general substrate transporter"/>
    <property type="match status" value="1"/>
</dbReference>
<keyword evidence="4" id="KW-1185">Reference proteome</keyword>
<accession>A0AAX2SF32</accession>